<dbReference type="FunFam" id="3.20.20.70:FF:000018">
    <property type="entry name" value="Probable transaldolase"/>
    <property type="match status" value="1"/>
</dbReference>
<evidence type="ECO:0000313" key="4">
    <source>
        <dbReference type="EMBL" id="GGJ99049.1"/>
    </source>
</evidence>
<protein>
    <submittedName>
        <fullName evidence="4">Transaldolase</fullName>
    </submittedName>
</protein>
<evidence type="ECO:0000256" key="1">
    <source>
        <dbReference type="ARBA" id="ARBA00004496"/>
    </source>
</evidence>
<evidence type="ECO:0000313" key="5">
    <source>
        <dbReference type="Proteomes" id="UP000658382"/>
    </source>
</evidence>
<dbReference type="PROSITE" id="PS01054">
    <property type="entry name" value="TRANSALDOLASE_1"/>
    <property type="match status" value="1"/>
</dbReference>
<dbReference type="Gene3D" id="3.20.20.70">
    <property type="entry name" value="Aldolase class I"/>
    <property type="match status" value="1"/>
</dbReference>
<dbReference type="Proteomes" id="UP000658382">
    <property type="component" value="Unassembled WGS sequence"/>
</dbReference>
<reference evidence="4" key="2">
    <citation type="submission" date="2020-09" db="EMBL/GenBank/DDBJ databases">
        <authorList>
            <person name="Sun Q."/>
            <person name="Ohkuma M."/>
        </authorList>
    </citation>
    <scope>NUCLEOTIDE SEQUENCE</scope>
    <source>
        <strain evidence="4">JCM 12580</strain>
    </source>
</reference>
<dbReference type="GO" id="GO:0005737">
    <property type="term" value="C:cytoplasm"/>
    <property type="evidence" value="ECO:0007669"/>
    <property type="project" value="UniProtKB-SubCell"/>
</dbReference>
<accession>A0A917PY79</accession>
<organism evidence="4 5">
    <name type="scientific">Lentibacillus kapialis</name>
    <dbReference type="NCBI Taxonomy" id="340214"/>
    <lineage>
        <taxon>Bacteria</taxon>
        <taxon>Bacillati</taxon>
        <taxon>Bacillota</taxon>
        <taxon>Bacilli</taxon>
        <taxon>Bacillales</taxon>
        <taxon>Bacillaceae</taxon>
        <taxon>Lentibacillus</taxon>
    </lineage>
</organism>
<proteinExistence type="predicted"/>
<dbReference type="InterPro" id="IPR001585">
    <property type="entry name" value="TAL/FSA"/>
</dbReference>
<reference evidence="4" key="1">
    <citation type="journal article" date="2014" name="Int. J. Syst. Evol. Microbiol.">
        <title>Complete genome sequence of Corynebacterium casei LMG S-19264T (=DSM 44701T), isolated from a smear-ripened cheese.</title>
        <authorList>
            <consortium name="US DOE Joint Genome Institute (JGI-PGF)"/>
            <person name="Walter F."/>
            <person name="Albersmeier A."/>
            <person name="Kalinowski J."/>
            <person name="Ruckert C."/>
        </authorList>
    </citation>
    <scope>NUCLEOTIDE SEQUENCE</scope>
    <source>
        <strain evidence="4">JCM 12580</strain>
    </source>
</reference>
<dbReference type="PANTHER" id="PTHR10683">
    <property type="entry name" value="TRANSALDOLASE"/>
    <property type="match status" value="1"/>
</dbReference>
<dbReference type="InterPro" id="IPR013785">
    <property type="entry name" value="Aldolase_TIM"/>
</dbReference>
<dbReference type="InterPro" id="IPR018225">
    <property type="entry name" value="Transaldolase_AS"/>
</dbReference>
<dbReference type="EMBL" id="BMNQ01000030">
    <property type="protein sequence ID" value="GGJ99049.1"/>
    <property type="molecule type" value="Genomic_DNA"/>
</dbReference>
<dbReference type="GO" id="GO:0005975">
    <property type="term" value="P:carbohydrate metabolic process"/>
    <property type="evidence" value="ECO:0007669"/>
    <property type="project" value="InterPro"/>
</dbReference>
<dbReference type="RefSeq" id="WP_188633109.1">
    <property type="nucleotide sequence ID" value="NZ_BMNQ01000030.1"/>
</dbReference>
<dbReference type="CDD" id="cd00956">
    <property type="entry name" value="Transaldolase_FSA"/>
    <property type="match status" value="1"/>
</dbReference>
<comment type="caution">
    <text evidence="4">The sequence shown here is derived from an EMBL/GenBank/DDBJ whole genome shotgun (WGS) entry which is preliminary data.</text>
</comment>
<dbReference type="PANTHER" id="PTHR10683:SF40">
    <property type="entry name" value="FRUCTOSE-6-PHOSPHATE ALDOLASE 1-RELATED"/>
    <property type="match status" value="1"/>
</dbReference>
<dbReference type="SUPFAM" id="SSF51569">
    <property type="entry name" value="Aldolase"/>
    <property type="match status" value="1"/>
</dbReference>
<evidence type="ECO:0000256" key="2">
    <source>
        <dbReference type="ARBA" id="ARBA00022490"/>
    </source>
</evidence>
<comment type="subcellular location">
    <subcellularLocation>
        <location evidence="1">Cytoplasm</location>
    </subcellularLocation>
</comment>
<dbReference type="GO" id="GO:0016832">
    <property type="term" value="F:aldehyde-lyase activity"/>
    <property type="evidence" value="ECO:0007669"/>
    <property type="project" value="InterPro"/>
</dbReference>
<gene>
    <name evidence="4" type="primary">tal</name>
    <name evidence="4" type="ORF">GCM10007063_21580</name>
</gene>
<dbReference type="Pfam" id="PF00923">
    <property type="entry name" value="TAL_FSA"/>
    <property type="match status" value="1"/>
</dbReference>
<keyword evidence="5" id="KW-1185">Reference proteome</keyword>
<keyword evidence="3" id="KW-0704">Schiff base</keyword>
<evidence type="ECO:0000256" key="3">
    <source>
        <dbReference type="ARBA" id="ARBA00023270"/>
    </source>
</evidence>
<dbReference type="InterPro" id="IPR033919">
    <property type="entry name" value="TSA/FSA_arc/bac"/>
</dbReference>
<dbReference type="AlphaFoldDB" id="A0A917PY79"/>
<sequence length="216" mass="24079">MELYLDTANLEHIDSVNKLGFLDGVTTNPTILSKEERPPFDLIQEIDRKLSGKIWYQVTGSTADEAVEEAIKVANMCHNKVVIKFPFTLENLEGIRRISQKGIETNATLVYSIPQAIFAAKAGSTYISPYLGRIDDAGGSSIQFINDVKQAYENLGFDTKIIGASIRNAQHLVDLSKNGIDALTISYGNFEKMLHNTMTDAGMEQFQEDWDKIKNL</sequence>
<name>A0A917PY79_9BACI</name>
<keyword evidence="2" id="KW-0963">Cytoplasm</keyword>